<evidence type="ECO:0000259" key="7">
    <source>
        <dbReference type="Pfam" id="PF05239"/>
    </source>
</evidence>
<dbReference type="GO" id="GO:0043022">
    <property type="term" value="F:ribosome binding"/>
    <property type="evidence" value="ECO:0007669"/>
    <property type="project" value="InterPro"/>
</dbReference>
<sequence>MSEKYYKVGDIVNTQALKGEVRVMAITDFPDERFKIGSRLAIFDKGNLTEEVEVDGHRRHKNFHLLHFKNHPTINDVEGYKGMSLMVAESERNEELSANEFYYDDIVGLAVYTIDDDYLGKIREIMELPANDVFVVQQPVNGKKDILIPYIEDVVKVIDVEQGKIVIEEMEGLIE</sequence>
<dbReference type="GO" id="GO:0006364">
    <property type="term" value="P:rRNA processing"/>
    <property type="evidence" value="ECO:0007669"/>
    <property type="project" value="UniProtKB-UniRule"/>
</dbReference>
<dbReference type="Pfam" id="PF01782">
    <property type="entry name" value="RimM"/>
    <property type="match status" value="1"/>
</dbReference>
<dbReference type="OrthoDB" id="9810331at2"/>
<evidence type="ECO:0000256" key="2">
    <source>
        <dbReference type="ARBA" id="ARBA00022517"/>
    </source>
</evidence>
<comment type="subunit">
    <text evidence="5">Binds ribosomal protein uS19.</text>
</comment>
<evidence type="ECO:0000256" key="3">
    <source>
        <dbReference type="ARBA" id="ARBA00022552"/>
    </source>
</evidence>
<dbReference type="GO" id="GO:0005840">
    <property type="term" value="C:ribosome"/>
    <property type="evidence" value="ECO:0007669"/>
    <property type="project" value="InterPro"/>
</dbReference>
<dbReference type="RefSeq" id="WP_084097759.1">
    <property type="nucleotide sequence ID" value="NZ_FWXK01000001.1"/>
</dbReference>
<keyword evidence="4 5" id="KW-0143">Chaperone</keyword>
<feature type="domain" description="RimM N-terminal" evidence="6">
    <location>
        <begin position="8"/>
        <end position="90"/>
    </location>
</feature>
<keyword evidence="2 5" id="KW-0690">Ribosome biogenesis</keyword>
<dbReference type="STRING" id="371602.SAMN04487984_0146"/>
<dbReference type="InterPro" id="IPR009000">
    <property type="entry name" value="Transl_B-barrel_sf"/>
</dbReference>
<dbReference type="PANTHER" id="PTHR33692">
    <property type="entry name" value="RIBOSOME MATURATION FACTOR RIMM"/>
    <property type="match status" value="1"/>
</dbReference>
<dbReference type="HAMAP" id="MF_00014">
    <property type="entry name" value="Ribosome_mat_RimM"/>
    <property type="match status" value="1"/>
</dbReference>
<dbReference type="InterPro" id="IPR011961">
    <property type="entry name" value="RimM"/>
</dbReference>
<keyword evidence="9" id="KW-1185">Reference proteome</keyword>
<comment type="subcellular location">
    <subcellularLocation>
        <location evidence="5">Cytoplasm</location>
    </subcellularLocation>
</comment>
<evidence type="ECO:0000259" key="6">
    <source>
        <dbReference type="Pfam" id="PF01782"/>
    </source>
</evidence>
<dbReference type="Proteomes" id="UP000243884">
    <property type="component" value="Unassembled WGS sequence"/>
</dbReference>
<feature type="domain" description="PRC-barrel" evidence="7">
    <location>
        <begin position="99"/>
        <end position="173"/>
    </location>
</feature>
<dbReference type="GO" id="GO:0005737">
    <property type="term" value="C:cytoplasm"/>
    <property type="evidence" value="ECO:0007669"/>
    <property type="project" value="UniProtKB-SubCell"/>
</dbReference>
<evidence type="ECO:0000256" key="5">
    <source>
        <dbReference type="HAMAP-Rule" id="MF_00014"/>
    </source>
</evidence>
<dbReference type="Pfam" id="PF05239">
    <property type="entry name" value="PRC"/>
    <property type="match status" value="1"/>
</dbReference>
<gene>
    <name evidence="5" type="primary">rimM</name>
    <name evidence="8" type="ORF">SAMN04487984_0146</name>
</gene>
<dbReference type="InterPro" id="IPR036976">
    <property type="entry name" value="RimM_N_sf"/>
</dbReference>
<organism evidence="8 9">
    <name type="scientific">Aerococcus suis</name>
    <dbReference type="NCBI Taxonomy" id="371602"/>
    <lineage>
        <taxon>Bacteria</taxon>
        <taxon>Bacillati</taxon>
        <taxon>Bacillota</taxon>
        <taxon>Bacilli</taxon>
        <taxon>Lactobacillales</taxon>
        <taxon>Aerococcaceae</taxon>
        <taxon>Aerococcus</taxon>
    </lineage>
</organism>
<name>A0A1W1Y3M3_9LACT</name>
<dbReference type="InterPro" id="IPR002676">
    <property type="entry name" value="RimM_N"/>
</dbReference>
<comment type="function">
    <text evidence="5">An accessory protein needed during the final step in the assembly of 30S ribosomal subunit, possibly for assembly of the head region. Essential for efficient processing of 16S rRNA. May be needed both before and after RbfA during the maturation of 16S rRNA. It has affinity for free ribosomal 30S subunits but not for 70S ribosomes.</text>
</comment>
<evidence type="ECO:0000256" key="1">
    <source>
        <dbReference type="ARBA" id="ARBA00022490"/>
    </source>
</evidence>
<dbReference type="Gene3D" id="2.40.30.60">
    <property type="entry name" value="RimM"/>
    <property type="match status" value="1"/>
</dbReference>
<evidence type="ECO:0000256" key="4">
    <source>
        <dbReference type="ARBA" id="ARBA00023186"/>
    </source>
</evidence>
<dbReference type="SUPFAM" id="SSF50346">
    <property type="entry name" value="PRC-barrel domain"/>
    <property type="match status" value="1"/>
</dbReference>
<dbReference type="EMBL" id="FWXK01000001">
    <property type="protein sequence ID" value="SMC30338.1"/>
    <property type="molecule type" value="Genomic_DNA"/>
</dbReference>
<dbReference type="GO" id="GO:0042274">
    <property type="term" value="P:ribosomal small subunit biogenesis"/>
    <property type="evidence" value="ECO:0007669"/>
    <property type="project" value="UniProtKB-UniRule"/>
</dbReference>
<dbReference type="InterPro" id="IPR011033">
    <property type="entry name" value="PRC_barrel-like_sf"/>
</dbReference>
<evidence type="ECO:0000313" key="9">
    <source>
        <dbReference type="Proteomes" id="UP000243884"/>
    </source>
</evidence>
<dbReference type="SUPFAM" id="SSF50447">
    <property type="entry name" value="Translation proteins"/>
    <property type="match status" value="1"/>
</dbReference>
<keyword evidence="1 5" id="KW-0963">Cytoplasm</keyword>
<dbReference type="InterPro" id="IPR027275">
    <property type="entry name" value="PRC-brl_dom"/>
</dbReference>
<dbReference type="NCBIfam" id="TIGR02273">
    <property type="entry name" value="16S_RimM"/>
    <property type="match status" value="1"/>
</dbReference>
<comment type="similarity">
    <text evidence="5">Belongs to the RimM family.</text>
</comment>
<evidence type="ECO:0000313" key="8">
    <source>
        <dbReference type="EMBL" id="SMC30338.1"/>
    </source>
</evidence>
<accession>A0A1W1Y3M3</accession>
<protein>
    <recommendedName>
        <fullName evidence="5">Ribosome maturation factor RimM</fullName>
    </recommendedName>
</protein>
<comment type="domain">
    <text evidence="5">The PRC barrel domain binds ribosomal protein uS19.</text>
</comment>
<reference evidence="9" key="1">
    <citation type="submission" date="2017-04" db="EMBL/GenBank/DDBJ databases">
        <authorList>
            <person name="Varghese N."/>
            <person name="Submissions S."/>
        </authorList>
    </citation>
    <scope>NUCLEOTIDE SEQUENCE [LARGE SCALE GENOMIC DNA]</scope>
    <source>
        <strain evidence="9">DSM 21500</strain>
    </source>
</reference>
<keyword evidence="3 5" id="KW-0698">rRNA processing</keyword>
<proteinExistence type="inferred from homology"/>
<dbReference type="Gene3D" id="2.30.30.240">
    <property type="entry name" value="PRC-barrel domain"/>
    <property type="match status" value="1"/>
</dbReference>
<dbReference type="PANTHER" id="PTHR33692:SF1">
    <property type="entry name" value="RIBOSOME MATURATION FACTOR RIMM"/>
    <property type="match status" value="1"/>
</dbReference>
<dbReference type="AlphaFoldDB" id="A0A1W1Y3M3"/>